<dbReference type="RefSeq" id="WP_003426305.1">
    <property type="nucleotide sequence ID" value="NZ_AP025558.1"/>
</dbReference>
<dbReference type="Pfam" id="PF00302">
    <property type="entry name" value="CAT"/>
    <property type="match status" value="1"/>
</dbReference>
<evidence type="ECO:0000313" key="3">
    <source>
        <dbReference type="EMBL" id="HBH2622561.1"/>
    </source>
</evidence>
<dbReference type="SUPFAM" id="SSF52777">
    <property type="entry name" value="CoA-dependent acyltransferases"/>
    <property type="match status" value="1"/>
</dbReference>
<dbReference type="PANTHER" id="PTHR38474:SF2">
    <property type="entry name" value="CHLORAMPHENICOL ACETYLTRANSFERASE"/>
    <property type="match status" value="1"/>
</dbReference>
<feature type="active site" description="Proton acceptor" evidence="1">
    <location>
        <position position="192"/>
    </location>
</feature>
<reference evidence="3" key="2">
    <citation type="submission" date="2021-06" db="EMBL/GenBank/DDBJ databases">
        <authorList>
            <consortium name="NCBI Pathogen Detection Project"/>
        </authorList>
    </citation>
    <scope>NUCLEOTIDE SEQUENCE</scope>
    <source>
        <strain evidence="3">Clostridioides</strain>
    </source>
</reference>
<reference evidence="3" key="1">
    <citation type="journal article" date="2018" name="Genome Biol.">
        <title>SKESA: strategic k-mer extension for scrupulous assemblies.</title>
        <authorList>
            <person name="Souvorov A."/>
            <person name="Agarwala R."/>
            <person name="Lipman D.J."/>
        </authorList>
    </citation>
    <scope>NUCLEOTIDE SEQUENCE</scope>
    <source>
        <strain evidence="3">Clostridioides</strain>
    </source>
</reference>
<name>A0A9P4DC08_CLODI</name>
<dbReference type="GO" id="GO:0008811">
    <property type="term" value="F:chloramphenicol O-acetyltransferase activity"/>
    <property type="evidence" value="ECO:0007669"/>
    <property type="project" value="InterPro"/>
</dbReference>
<accession>A0A9P4DC08</accession>
<evidence type="ECO:0000313" key="2">
    <source>
        <dbReference type="EMBL" id="HBH2620731.1"/>
    </source>
</evidence>
<dbReference type="PANTHER" id="PTHR38474">
    <property type="entry name" value="SLR0299 PROTEIN"/>
    <property type="match status" value="1"/>
</dbReference>
<dbReference type="Gene3D" id="3.30.559.10">
    <property type="entry name" value="Chloramphenicol acetyltransferase-like domain"/>
    <property type="match status" value="1"/>
</dbReference>
<dbReference type="EMBL" id="DAEQIJ010000012">
    <property type="protein sequence ID" value="HBH2620731.1"/>
    <property type="molecule type" value="Genomic_DNA"/>
</dbReference>
<dbReference type="SMART" id="SM01059">
    <property type="entry name" value="CAT"/>
    <property type="match status" value="1"/>
</dbReference>
<dbReference type="AlphaFoldDB" id="A0A9P4DC08"/>
<dbReference type="Proteomes" id="UP000879542">
    <property type="component" value="Unassembled WGS sequence"/>
</dbReference>
<sequence>MNKQKFHKIDLQNWERYTHFYYFSKMTNVGFNLTIEIDITNLLKETKKRNIKFYPAYLYTITTCLNRYRELKIAYDEDELGYWNTLTPLYAIFHDDNKTFSSIWTEYDENFSIFYENYLADVKEYGKNHGFLAKPNPPRNCYTVSCLPWISFKSFTVHNHGLENYFFPTIEAGKYYQKDEKILLPLSITVHHATTDGYHVSCFIDYIQKMCFNTKIWLH</sequence>
<protein>
    <submittedName>
        <fullName evidence="3">Chloramphenicol acetyltransferase CAT</fullName>
    </submittedName>
</protein>
<evidence type="ECO:0000313" key="4">
    <source>
        <dbReference type="Proteomes" id="UP000879542"/>
    </source>
</evidence>
<organism evidence="3 4">
    <name type="scientific">Clostridioides difficile</name>
    <name type="common">Peptoclostridium difficile</name>
    <dbReference type="NCBI Taxonomy" id="1496"/>
    <lineage>
        <taxon>Bacteria</taxon>
        <taxon>Bacillati</taxon>
        <taxon>Bacillota</taxon>
        <taxon>Clostridia</taxon>
        <taxon>Peptostreptococcales</taxon>
        <taxon>Peptostreptococcaceae</taxon>
        <taxon>Clostridioides</taxon>
    </lineage>
</organism>
<dbReference type="InterPro" id="IPR001707">
    <property type="entry name" value="Cmp_AcTrfase"/>
</dbReference>
<dbReference type="InterPro" id="IPR023213">
    <property type="entry name" value="CAT-like_dom_sf"/>
</dbReference>
<evidence type="ECO:0000256" key="1">
    <source>
        <dbReference type="PIRSR" id="PIRSR000440-1"/>
    </source>
</evidence>
<dbReference type="EMBL" id="DAEQIJ010000073">
    <property type="protein sequence ID" value="HBH2622561.1"/>
    <property type="molecule type" value="Genomic_DNA"/>
</dbReference>
<gene>
    <name evidence="2" type="ORF">KRQ00_002503</name>
    <name evidence="3" type="ORF">KRQ00_004440</name>
</gene>
<proteinExistence type="predicted"/>
<comment type="caution">
    <text evidence="3">The sequence shown here is derived from an EMBL/GenBank/DDBJ whole genome shotgun (WGS) entry which is preliminary data.</text>
</comment>
<dbReference type="PIRSF" id="PIRSF000440">
    <property type="entry name" value="CAT"/>
    <property type="match status" value="1"/>
</dbReference>